<keyword evidence="1" id="KW-0378">Hydrolase</keyword>
<dbReference type="InterPro" id="IPR036705">
    <property type="entry name" value="Ribosyl_crysJ1_sf"/>
</dbReference>
<reference evidence="1 2" key="1">
    <citation type="submission" date="2017-02" db="EMBL/GenBank/DDBJ databases">
        <authorList>
            <person name="Peterson S.W."/>
        </authorList>
    </citation>
    <scope>NUCLEOTIDE SEQUENCE [LARGE SCALE GENOMIC DNA]</scope>
    <source>
        <strain evidence="1 2">ATCC 700028</strain>
    </source>
</reference>
<name>A0A1T4LGI1_9FUSO</name>
<dbReference type="InterPro" id="IPR005502">
    <property type="entry name" value="Ribosyl_crysJ1"/>
</dbReference>
<protein>
    <submittedName>
        <fullName evidence="1">ADP-ribosylglycohydrolase</fullName>
    </submittedName>
</protein>
<dbReference type="Proteomes" id="UP000191153">
    <property type="component" value="Unassembled WGS sequence"/>
</dbReference>
<dbReference type="GO" id="GO:0016787">
    <property type="term" value="F:hydrolase activity"/>
    <property type="evidence" value="ECO:0007669"/>
    <property type="project" value="UniProtKB-KW"/>
</dbReference>
<evidence type="ECO:0000313" key="1">
    <source>
        <dbReference type="EMBL" id="SJZ53783.1"/>
    </source>
</evidence>
<dbReference type="EMBL" id="FUWX01000006">
    <property type="protein sequence ID" value="SJZ53783.1"/>
    <property type="molecule type" value="Genomic_DNA"/>
</dbReference>
<dbReference type="OrthoDB" id="9798107at2"/>
<dbReference type="Gene3D" id="1.10.4080.10">
    <property type="entry name" value="ADP-ribosylation/Crystallin J1"/>
    <property type="match status" value="1"/>
</dbReference>
<dbReference type="Pfam" id="PF03747">
    <property type="entry name" value="ADP_ribosyl_GH"/>
    <property type="match status" value="1"/>
</dbReference>
<sequence length="295" mass="34431">MKKSLETTKNMIRLSFGADAYSLGYHWTYNITKNLEQFEKTNFQLIDPMAKKFHPERKAGDLSAYGDQELALLESLTEGKKFNKTRFISIWENIWRVGYNDWIDNATKIRLASNHGSNSNDLNPVSRIAPLFLIENMNLNEMKEVVEEFIGITHNNLEVKDFGKFIVHLLSEIQSGGEIKKSIEKIKDEYPFCKEYIERGLEYCNYTWKELMEKEIPTYCEIDGSGPLTIYLLCTFWNSPKDMFAYNVVFDGDTCGRSGILALFVGMTREFPLFADEWYEKLCKRNKIEELLEKF</sequence>
<organism evidence="1 2">
    <name type="scientific">Cetobacterium ceti</name>
    <dbReference type="NCBI Taxonomy" id="180163"/>
    <lineage>
        <taxon>Bacteria</taxon>
        <taxon>Fusobacteriati</taxon>
        <taxon>Fusobacteriota</taxon>
        <taxon>Fusobacteriia</taxon>
        <taxon>Fusobacteriales</taxon>
        <taxon>Fusobacteriaceae</taxon>
        <taxon>Cetobacterium</taxon>
    </lineage>
</organism>
<proteinExistence type="predicted"/>
<keyword evidence="2" id="KW-1185">Reference proteome</keyword>
<dbReference type="SUPFAM" id="SSF101478">
    <property type="entry name" value="ADP-ribosylglycohydrolase"/>
    <property type="match status" value="1"/>
</dbReference>
<evidence type="ECO:0000313" key="2">
    <source>
        <dbReference type="Proteomes" id="UP000191153"/>
    </source>
</evidence>
<dbReference type="STRING" id="180163.SAMN02745174_00839"/>
<gene>
    <name evidence="1" type="ORF">SAMN02745174_00839</name>
</gene>
<accession>A0A1T4LGI1</accession>
<dbReference type="RefSeq" id="WP_078693372.1">
    <property type="nucleotide sequence ID" value="NZ_FUWX01000006.1"/>
</dbReference>
<dbReference type="AlphaFoldDB" id="A0A1T4LGI1"/>